<dbReference type="InterPro" id="IPR012951">
    <property type="entry name" value="BBE"/>
</dbReference>
<dbReference type="Pfam" id="PF01565">
    <property type="entry name" value="FAD_binding_4"/>
    <property type="match status" value="1"/>
</dbReference>
<evidence type="ECO:0000256" key="3">
    <source>
        <dbReference type="SAM" id="SignalP"/>
    </source>
</evidence>
<feature type="chain" id="PRO_5025343483" evidence="3">
    <location>
        <begin position="23"/>
        <end position="644"/>
    </location>
</feature>
<protein>
    <submittedName>
        <fullName evidence="5">FAD-binding domain-containing protein</fullName>
    </submittedName>
</protein>
<dbReference type="InterPro" id="IPR016169">
    <property type="entry name" value="FAD-bd_PCMH_sub2"/>
</dbReference>
<dbReference type="PANTHER" id="PTHR13878">
    <property type="entry name" value="GULONOLACTONE OXIDASE"/>
    <property type="match status" value="1"/>
</dbReference>
<evidence type="ECO:0000313" key="6">
    <source>
        <dbReference type="Proteomes" id="UP000800200"/>
    </source>
</evidence>
<name>A0A6A6DJP5_9PEZI</name>
<dbReference type="Gene3D" id="3.30.465.10">
    <property type="match status" value="2"/>
</dbReference>
<proteinExistence type="inferred from homology"/>
<dbReference type="InterPro" id="IPR006094">
    <property type="entry name" value="Oxid_FAD_bind_N"/>
</dbReference>
<dbReference type="OrthoDB" id="9983560at2759"/>
<feature type="domain" description="FAD-binding PCMH-type" evidence="4">
    <location>
        <begin position="177"/>
        <end position="356"/>
    </location>
</feature>
<evidence type="ECO:0000256" key="2">
    <source>
        <dbReference type="ARBA" id="ARBA00023002"/>
    </source>
</evidence>
<dbReference type="AlphaFoldDB" id="A0A6A6DJP5"/>
<dbReference type="GO" id="GO:0016491">
    <property type="term" value="F:oxidoreductase activity"/>
    <property type="evidence" value="ECO:0007669"/>
    <property type="project" value="UniProtKB-KW"/>
</dbReference>
<keyword evidence="6" id="KW-1185">Reference proteome</keyword>
<dbReference type="Proteomes" id="UP000800200">
    <property type="component" value="Unassembled WGS sequence"/>
</dbReference>
<keyword evidence="3" id="KW-0732">Signal</keyword>
<organism evidence="5 6">
    <name type="scientific">Zopfia rhizophila CBS 207.26</name>
    <dbReference type="NCBI Taxonomy" id="1314779"/>
    <lineage>
        <taxon>Eukaryota</taxon>
        <taxon>Fungi</taxon>
        <taxon>Dikarya</taxon>
        <taxon>Ascomycota</taxon>
        <taxon>Pezizomycotina</taxon>
        <taxon>Dothideomycetes</taxon>
        <taxon>Dothideomycetes incertae sedis</taxon>
        <taxon>Zopfiaceae</taxon>
        <taxon>Zopfia</taxon>
    </lineage>
</organism>
<gene>
    <name evidence="5" type="ORF">K469DRAFT_741529</name>
</gene>
<evidence type="ECO:0000256" key="1">
    <source>
        <dbReference type="ARBA" id="ARBA00005466"/>
    </source>
</evidence>
<keyword evidence="2" id="KW-0560">Oxidoreductase</keyword>
<dbReference type="SUPFAM" id="SSF56176">
    <property type="entry name" value="FAD-binding/transporter-associated domain-like"/>
    <property type="match status" value="1"/>
</dbReference>
<sequence length="644" mass="70210">MAPNKLSAGVVTALLFSVSVSAIEQAAAVTSESVSGAELFDYETTQLTDEVLQQLAESNSTAEYANLVSFDNGSEDSDALARRSGSCKSFPGDASWPKEMVWNIFDFLTGGALIPTIPIAAPCYKNWNNYDAGKCASIISKFPDPYFHEADPTSIAWPIFQGKTCLPINSPNGTCTLGGYPAYAVNVTNVAQVQLAVNFARNLNIRLVIKNTGHCYLGKSSGAGSLSIWMHNMKIIKYLPNYKGPGYSGPAMKVGAGVTVKELYQAAEDAGVTATGGICESVGYAGGYIQGGGHTPMSGLYGMAADNVMALEVVTADGRFVTATEDSYPDLYWALRGGGGSTYGVVTSVITCVFPKMPIVTSTWTIATGGNVTKDMYWEAVRTYFDLLIPFTDAHTYSYFWAYNRNNTNTFQMMPFFAPNYTIDQFNELVEPLYGKIRSLGIPFSPKTVQHDSFFSAYKANWGNDTVGTWISLPGNWLFPRGNWEDPAKFDLTFDAIKAHSEAGRTFGGYHQAPRNRMNVDNAVSSAFRNVISFLIGATLVPENATPAQMKNASDFLTNSVIKPWEDVAPTSEFGGSYLNEANVMQPNWQEAFYGVQYPRLLMLKKKYDPRGVFYATTAVGSEEWVVEDGDQGVQTQNGRLCRV</sequence>
<dbReference type="PROSITE" id="PS51387">
    <property type="entry name" value="FAD_PCMH"/>
    <property type="match status" value="1"/>
</dbReference>
<dbReference type="InterPro" id="IPR016166">
    <property type="entry name" value="FAD-bd_PCMH"/>
</dbReference>
<feature type="signal peptide" evidence="3">
    <location>
        <begin position="1"/>
        <end position="22"/>
    </location>
</feature>
<dbReference type="PANTHER" id="PTHR13878:SF91">
    <property type="entry name" value="FAD BINDING DOMAIN PROTEIN (AFU_ORTHOLOGUE AFUA_6G12070)-RELATED"/>
    <property type="match status" value="1"/>
</dbReference>
<dbReference type="Pfam" id="PF08031">
    <property type="entry name" value="BBE"/>
    <property type="match status" value="1"/>
</dbReference>
<accession>A0A6A6DJP5</accession>
<comment type="similarity">
    <text evidence="1">Belongs to the oxygen-dependent FAD-linked oxidoreductase family.</text>
</comment>
<reference evidence="5" key="1">
    <citation type="journal article" date="2020" name="Stud. Mycol.">
        <title>101 Dothideomycetes genomes: a test case for predicting lifestyles and emergence of pathogens.</title>
        <authorList>
            <person name="Haridas S."/>
            <person name="Albert R."/>
            <person name="Binder M."/>
            <person name="Bloem J."/>
            <person name="Labutti K."/>
            <person name="Salamov A."/>
            <person name="Andreopoulos B."/>
            <person name="Baker S."/>
            <person name="Barry K."/>
            <person name="Bills G."/>
            <person name="Bluhm B."/>
            <person name="Cannon C."/>
            <person name="Castanera R."/>
            <person name="Culley D."/>
            <person name="Daum C."/>
            <person name="Ezra D."/>
            <person name="Gonzalez J."/>
            <person name="Henrissat B."/>
            <person name="Kuo A."/>
            <person name="Liang C."/>
            <person name="Lipzen A."/>
            <person name="Lutzoni F."/>
            <person name="Magnuson J."/>
            <person name="Mondo S."/>
            <person name="Nolan M."/>
            <person name="Ohm R."/>
            <person name="Pangilinan J."/>
            <person name="Park H.-J."/>
            <person name="Ramirez L."/>
            <person name="Alfaro M."/>
            <person name="Sun H."/>
            <person name="Tritt A."/>
            <person name="Yoshinaga Y."/>
            <person name="Zwiers L.-H."/>
            <person name="Turgeon B."/>
            <person name="Goodwin S."/>
            <person name="Spatafora J."/>
            <person name="Crous P."/>
            <person name="Grigoriev I."/>
        </authorList>
    </citation>
    <scope>NUCLEOTIDE SEQUENCE</scope>
    <source>
        <strain evidence="5">CBS 207.26</strain>
    </source>
</reference>
<dbReference type="InterPro" id="IPR036318">
    <property type="entry name" value="FAD-bd_PCMH-like_sf"/>
</dbReference>
<dbReference type="InterPro" id="IPR050432">
    <property type="entry name" value="FAD-linked_Oxidoreductases_BP"/>
</dbReference>
<evidence type="ECO:0000313" key="5">
    <source>
        <dbReference type="EMBL" id="KAF2179737.1"/>
    </source>
</evidence>
<dbReference type="GO" id="GO:0071949">
    <property type="term" value="F:FAD binding"/>
    <property type="evidence" value="ECO:0007669"/>
    <property type="project" value="InterPro"/>
</dbReference>
<evidence type="ECO:0000259" key="4">
    <source>
        <dbReference type="PROSITE" id="PS51387"/>
    </source>
</evidence>
<dbReference type="EMBL" id="ML994663">
    <property type="protein sequence ID" value="KAF2179737.1"/>
    <property type="molecule type" value="Genomic_DNA"/>
</dbReference>